<reference evidence="2" key="1">
    <citation type="submission" date="2014-04" db="EMBL/GenBank/DDBJ databases">
        <title>Evolutionary Origins and Diversification of the Mycorrhizal Mutualists.</title>
        <authorList>
            <consortium name="DOE Joint Genome Institute"/>
            <consortium name="Mycorrhizal Genomics Consortium"/>
            <person name="Kohler A."/>
            <person name="Kuo A."/>
            <person name="Nagy L.G."/>
            <person name="Floudas D."/>
            <person name="Copeland A."/>
            <person name="Barry K.W."/>
            <person name="Cichocki N."/>
            <person name="Veneault-Fourrey C."/>
            <person name="LaButti K."/>
            <person name="Lindquist E.A."/>
            <person name="Lipzen A."/>
            <person name="Lundell T."/>
            <person name="Morin E."/>
            <person name="Murat C."/>
            <person name="Riley R."/>
            <person name="Ohm R."/>
            <person name="Sun H."/>
            <person name="Tunlid A."/>
            <person name="Henrissat B."/>
            <person name="Grigoriev I.V."/>
            <person name="Hibbett D.S."/>
            <person name="Martin F."/>
        </authorList>
    </citation>
    <scope>NUCLEOTIDE SEQUENCE [LARGE SCALE GENOMIC DNA]</scope>
    <source>
        <strain evidence="2">FD-334 SS-4</strain>
    </source>
</reference>
<dbReference type="Proteomes" id="UP000054270">
    <property type="component" value="Unassembled WGS sequence"/>
</dbReference>
<dbReference type="AlphaFoldDB" id="A0A0D2LLU1"/>
<protein>
    <submittedName>
        <fullName evidence="1">Uncharacterized protein</fullName>
    </submittedName>
</protein>
<name>A0A0D2LLU1_HYPSF</name>
<dbReference type="EMBL" id="KN817520">
    <property type="protein sequence ID" value="KJA28952.1"/>
    <property type="molecule type" value="Genomic_DNA"/>
</dbReference>
<proteinExistence type="predicted"/>
<keyword evidence="2" id="KW-1185">Reference proteome</keyword>
<organism evidence="1 2">
    <name type="scientific">Hypholoma sublateritium (strain FD-334 SS-4)</name>
    <dbReference type="NCBI Taxonomy" id="945553"/>
    <lineage>
        <taxon>Eukaryota</taxon>
        <taxon>Fungi</taxon>
        <taxon>Dikarya</taxon>
        <taxon>Basidiomycota</taxon>
        <taxon>Agaricomycotina</taxon>
        <taxon>Agaricomycetes</taxon>
        <taxon>Agaricomycetidae</taxon>
        <taxon>Agaricales</taxon>
        <taxon>Agaricineae</taxon>
        <taxon>Strophariaceae</taxon>
        <taxon>Hypholoma</taxon>
    </lineage>
</organism>
<gene>
    <name evidence="1" type="ORF">HYPSUDRAFT_629021</name>
</gene>
<evidence type="ECO:0000313" key="2">
    <source>
        <dbReference type="Proteomes" id="UP000054270"/>
    </source>
</evidence>
<accession>A0A0D2LLU1</accession>
<evidence type="ECO:0000313" key="1">
    <source>
        <dbReference type="EMBL" id="KJA28952.1"/>
    </source>
</evidence>
<sequence>MTAVQACLLSLFIIRRGFIFSHLPVLFASPIHVLAFRSRLLLMNIGLKVAENSCVIFGSWCPAEERECGYRQMDDICVDCRASPRLLVISAPIPPLNLSAQDTKFMGKYSI</sequence>